<sequence>MNLLKNKDVLRNLLFQGDQLNTLAGGVAQVDFTIENQSDGFLIVVNAPGIEAEQLKVISDQNSLQIFATINHPAENQGVMIPLFYKKVQLPVFADTNDVEAVHHDNRLEIFVSIGKNRASSKKEINIKQI</sequence>
<dbReference type="Pfam" id="PF00011">
    <property type="entry name" value="HSP20"/>
    <property type="match status" value="1"/>
</dbReference>
<evidence type="ECO:0000313" key="4">
    <source>
        <dbReference type="EMBL" id="ADR23332.1"/>
    </source>
</evidence>
<dbReference type="HOGENOM" id="CLU_159243_0_0_10"/>
<dbReference type="PROSITE" id="PS01031">
    <property type="entry name" value="SHSP"/>
    <property type="match status" value="1"/>
</dbReference>
<reference evidence="4 5" key="1">
    <citation type="journal article" date="2011" name="Stand. Genomic Sci.">
        <title>Complete genome sequence of Marivirga tractuosa type strain (H-43).</title>
        <authorList>
            <person name="Pagani I."/>
            <person name="Chertkov O."/>
            <person name="Lapidus A."/>
            <person name="Lucas S."/>
            <person name="Del Rio T.G."/>
            <person name="Tice H."/>
            <person name="Copeland A."/>
            <person name="Cheng J.F."/>
            <person name="Nolan M."/>
            <person name="Saunders E."/>
            <person name="Pitluck S."/>
            <person name="Held B."/>
            <person name="Goodwin L."/>
            <person name="Liolios K."/>
            <person name="Ovchinikova G."/>
            <person name="Ivanova N."/>
            <person name="Mavromatis K."/>
            <person name="Pati A."/>
            <person name="Chen A."/>
            <person name="Palaniappan K."/>
            <person name="Land M."/>
            <person name="Hauser L."/>
            <person name="Jeffries C.D."/>
            <person name="Detter J.C."/>
            <person name="Han C."/>
            <person name="Tapia R."/>
            <person name="Ngatchou-Djao O.D."/>
            <person name="Rohde M."/>
            <person name="Goker M."/>
            <person name="Spring S."/>
            <person name="Sikorski J."/>
            <person name="Woyke T."/>
            <person name="Bristow J."/>
            <person name="Eisen J.A."/>
            <person name="Markowitz V."/>
            <person name="Hugenholtz P."/>
            <person name="Klenk H.P."/>
            <person name="Kyrpides N.C."/>
        </authorList>
    </citation>
    <scope>NUCLEOTIDE SEQUENCE [LARGE SCALE GENOMIC DNA]</scope>
    <source>
        <strain evidence="5">ATCC 23168 / DSM 4126 / NBRC 15989 / NCIMB 1408 / VKM B-1430 / H-43</strain>
    </source>
</reference>
<dbReference type="Gene3D" id="2.60.40.790">
    <property type="match status" value="1"/>
</dbReference>
<dbReference type="SUPFAM" id="SSF49764">
    <property type="entry name" value="HSP20-like chaperones"/>
    <property type="match status" value="1"/>
</dbReference>
<feature type="domain" description="SHSP" evidence="3">
    <location>
        <begin position="21"/>
        <end position="130"/>
    </location>
</feature>
<evidence type="ECO:0000256" key="1">
    <source>
        <dbReference type="PROSITE-ProRule" id="PRU00285"/>
    </source>
</evidence>
<organism evidence="4 5">
    <name type="scientific">Marivirga tractuosa (strain ATCC 23168 / DSM 4126 / NBRC 15989 / NCIMB 1408 / VKM B-1430 / H-43)</name>
    <name type="common">Microscilla tractuosa</name>
    <name type="synonym">Flexibacter tractuosus</name>
    <dbReference type="NCBI Taxonomy" id="643867"/>
    <lineage>
        <taxon>Bacteria</taxon>
        <taxon>Pseudomonadati</taxon>
        <taxon>Bacteroidota</taxon>
        <taxon>Cytophagia</taxon>
        <taxon>Cytophagales</taxon>
        <taxon>Marivirgaceae</taxon>
        <taxon>Marivirga</taxon>
    </lineage>
</organism>
<dbReference type="CDD" id="cd06464">
    <property type="entry name" value="ACD_sHsps-like"/>
    <property type="match status" value="1"/>
</dbReference>
<name>E4TLQ3_MARTH</name>
<dbReference type="OrthoDB" id="954426at2"/>
<dbReference type="STRING" id="643867.Ftrac_3358"/>
<dbReference type="InterPro" id="IPR002068">
    <property type="entry name" value="A-crystallin/Hsp20_dom"/>
</dbReference>
<dbReference type="AlphaFoldDB" id="E4TLQ3"/>
<accession>E4TLQ3</accession>
<gene>
    <name evidence="4" type="ordered locus">Ftrac_3358</name>
</gene>
<keyword evidence="5" id="KW-1185">Reference proteome</keyword>
<comment type="similarity">
    <text evidence="1 2">Belongs to the small heat shock protein (HSP20) family.</text>
</comment>
<dbReference type="KEGG" id="mtt:Ftrac_3358"/>
<protein>
    <recommendedName>
        <fullName evidence="3">SHSP domain-containing protein</fullName>
    </recommendedName>
</protein>
<dbReference type="EMBL" id="CP002349">
    <property type="protein sequence ID" value="ADR23332.1"/>
    <property type="molecule type" value="Genomic_DNA"/>
</dbReference>
<evidence type="ECO:0000256" key="2">
    <source>
        <dbReference type="RuleBase" id="RU003616"/>
    </source>
</evidence>
<evidence type="ECO:0000259" key="3">
    <source>
        <dbReference type="PROSITE" id="PS01031"/>
    </source>
</evidence>
<dbReference type="eggNOG" id="COG0071">
    <property type="taxonomic scope" value="Bacteria"/>
</dbReference>
<evidence type="ECO:0000313" key="5">
    <source>
        <dbReference type="Proteomes" id="UP000008720"/>
    </source>
</evidence>
<dbReference type="RefSeq" id="WP_013455474.1">
    <property type="nucleotide sequence ID" value="NC_014759.1"/>
</dbReference>
<dbReference type="InterPro" id="IPR008978">
    <property type="entry name" value="HSP20-like_chaperone"/>
</dbReference>
<dbReference type="Proteomes" id="UP000008720">
    <property type="component" value="Chromosome"/>
</dbReference>
<proteinExistence type="inferred from homology"/>